<dbReference type="AlphaFoldDB" id="A0A6N4VK73"/>
<dbReference type="Proteomes" id="UP000466785">
    <property type="component" value="Chromosome"/>
</dbReference>
<dbReference type="KEGG" id="mpof:MPOR_54460"/>
<feature type="region of interest" description="Disordered" evidence="1">
    <location>
        <begin position="50"/>
        <end position="145"/>
    </location>
</feature>
<keyword evidence="5" id="KW-1185">Reference proteome</keyword>
<accession>A0A6N4VK73</accession>
<feature type="domain" description="Pyrrolo-quinoline quinone repeat" evidence="3">
    <location>
        <begin position="356"/>
        <end position="499"/>
    </location>
</feature>
<dbReference type="EMBL" id="AP022570">
    <property type="protein sequence ID" value="BBX54420.1"/>
    <property type="molecule type" value="Genomic_DNA"/>
</dbReference>
<evidence type="ECO:0000259" key="3">
    <source>
        <dbReference type="Pfam" id="PF13360"/>
    </source>
</evidence>
<sequence>MAAGLVTGDRESEPGSAGRARPSAFVGRIGALALFLGVGAALAVPGVAYADSETSATSASSSAHSSTSTEPSDNSPADSDGGSSQGSAQSGDSDADTETDEAEADEADTDAEAELEAELDADLDADLEGESAQDEAEPEAEAAVDEVIEEVIDDAAGEETVDLPVADDAAPAEENVEDGSAAPGADPTVEVEVEVNPAPPTGPPSTPPLQSPASWAMAAYSRRELGQQESVSEPAAATDVSAAAAALSSTVETDVAPAWNFPVLTAINDFLFSLAPHTYSAVKNVLRMIVETPLQTIFDPIRSTVFAVSSVTRGVLTDIGLLPALPYADTGWVTLHGDPANRKEQLGVTPAEDYSRWEALLGAGILAAPTILPNGNIVLTTGLAAGAANLHVIDPDGNIVWESAAWSGTDSVDSAAVLSSPIIDRDGNIFVSDGDQLWSYTQDGDVRWVTVLPSPPAENPFTPGSRNINSFITATLTNDGSILGVTLFGQVVVVDGETGAYTAPIYQIPGPLAERTSTNPPPTLWAGGFMDPAIIDPIWQVAYGGIVRSANTPAVQARNGRVIVAATDEVEGLGALYAFEYVPPTPYGEGKIVLAWATQMGPGSGSSPTISNDGRLVYASDNDGFLYAFKTSNGEVVWKTQSNAEAASVAADARGNVYVLTRNNVMTSFDGNGDLRWNADVGTLLATLPVSPMWGAPVAIGAGNPTVVKGFVVQDVIVGYNVSLAPIGQNQTVFVPVKASLVAFDPVTGIAQRVLADTTEGTEGILNIAPNGMIYATIGAFTTTSLAPLAPYLNNVLPQGYSVLTPGGGVNGFIPL</sequence>
<protein>
    <recommendedName>
        <fullName evidence="3">Pyrrolo-quinoline quinone repeat domain-containing protein</fullName>
    </recommendedName>
</protein>
<dbReference type="SUPFAM" id="SSF63829">
    <property type="entry name" value="Calcium-dependent phosphotriesterase"/>
    <property type="match status" value="1"/>
</dbReference>
<dbReference type="InterPro" id="IPR015943">
    <property type="entry name" value="WD40/YVTN_repeat-like_dom_sf"/>
</dbReference>
<feature type="compositionally biased region" description="Low complexity" evidence="1">
    <location>
        <begin position="50"/>
        <end position="92"/>
    </location>
</feature>
<evidence type="ECO:0000256" key="1">
    <source>
        <dbReference type="SAM" id="MobiDB-lite"/>
    </source>
</evidence>
<organism evidence="4 5">
    <name type="scientific">Mycolicibacterium poriferae</name>
    <dbReference type="NCBI Taxonomy" id="39694"/>
    <lineage>
        <taxon>Bacteria</taxon>
        <taxon>Bacillati</taxon>
        <taxon>Actinomycetota</taxon>
        <taxon>Actinomycetes</taxon>
        <taxon>Mycobacteriales</taxon>
        <taxon>Mycobacteriaceae</taxon>
        <taxon>Mycolicibacterium</taxon>
    </lineage>
</organism>
<feature type="region of interest" description="Disordered" evidence="1">
    <location>
        <begin position="1"/>
        <end position="22"/>
    </location>
</feature>
<evidence type="ECO:0000313" key="5">
    <source>
        <dbReference type="Proteomes" id="UP000466785"/>
    </source>
</evidence>
<feature type="compositionally biased region" description="Acidic residues" evidence="1">
    <location>
        <begin position="93"/>
        <end position="145"/>
    </location>
</feature>
<dbReference type="Gene3D" id="2.130.10.10">
    <property type="entry name" value="YVTN repeat-like/Quinoprotein amine dehydrogenase"/>
    <property type="match status" value="2"/>
</dbReference>
<keyword evidence="2" id="KW-1133">Transmembrane helix</keyword>
<evidence type="ECO:0000256" key="2">
    <source>
        <dbReference type="SAM" id="Phobius"/>
    </source>
</evidence>
<dbReference type="InterPro" id="IPR018391">
    <property type="entry name" value="PQQ_b-propeller_rpt"/>
</dbReference>
<feature type="region of interest" description="Disordered" evidence="1">
    <location>
        <begin position="194"/>
        <end position="214"/>
    </location>
</feature>
<feature type="domain" description="Pyrrolo-quinoline quinone repeat" evidence="3">
    <location>
        <begin position="595"/>
        <end position="682"/>
    </location>
</feature>
<reference evidence="4 5" key="1">
    <citation type="journal article" date="2019" name="Emerg. Microbes Infect.">
        <title>Comprehensive subspecies identification of 175 nontuberculous mycobacteria species based on 7547 genomic profiles.</title>
        <authorList>
            <person name="Matsumoto Y."/>
            <person name="Kinjo T."/>
            <person name="Motooka D."/>
            <person name="Nabeya D."/>
            <person name="Jung N."/>
            <person name="Uechi K."/>
            <person name="Horii T."/>
            <person name="Iida T."/>
            <person name="Fujita J."/>
            <person name="Nakamura S."/>
        </authorList>
    </citation>
    <scope>NUCLEOTIDE SEQUENCE [LARGE SCALE GENOMIC DNA]</scope>
    <source>
        <strain evidence="4 5">JCM 12603</strain>
    </source>
</reference>
<keyword evidence="2" id="KW-0472">Membrane</keyword>
<gene>
    <name evidence="4" type="ORF">MPOR_54460</name>
</gene>
<keyword evidence="2" id="KW-0812">Transmembrane</keyword>
<name>A0A6N4VK73_9MYCO</name>
<dbReference type="Pfam" id="PF13360">
    <property type="entry name" value="PQQ_2"/>
    <property type="match status" value="2"/>
</dbReference>
<proteinExistence type="predicted"/>
<feature type="compositionally biased region" description="Pro residues" evidence="1">
    <location>
        <begin position="197"/>
        <end position="210"/>
    </location>
</feature>
<dbReference type="InterPro" id="IPR002372">
    <property type="entry name" value="PQQ_rpt_dom"/>
</dbReference>
<evidence type="ECO:0000313" key="4">
    <source>
        <dbReference type="EMBL" id="BBX54420.1"/>
    </source>
</evidence>
<dbReference type="RefSeq" id="WP_163679553.1">
    <property type="nucleotide sequence ID" value="NZ_AP022570.1"/>
</dbReference>
<dbReference type="SMART" id="SM00564">
    <property type="entry name" value="PQQ"/>
    <property type="match status" value="4"/>
</dbReference>
<feature type="transmembrane region" description="Helical" evidence="2">
    <location>
        <begin position="29"/>
        <end position="50"/>
    </location>
</feature>